<dbReference type="Proteomes" id="UP000293547">
    <property type="component" value="Unassembled WGS sequence"/>
</dbReference>
<reference evidence="1 2" key="1">
    <citation type="journal article" date="2019" name="bioRxiv">
        <title>Genomics, evolutionary history and diagnostics of the Alternaria alternata species group including apple and Asian pear pathotypes.</title>
        <authorList>
            <person name="Armitage A.D."/>
            <person name="Cockerton H.M."/>
            <person name="Sreenivasaprasad S."/>
            <person name="Woodhall J.W."/>
            <person name="Lane C.R."/>
            <person name="Harrison R.J."/>
            <person name="Clarkson J.P."/>
        </authorList>
    </citation>
    <scope>NUCLEOTIDE SEQUENCE [LARGE SCALE GENOMIC DNA]</scope>
    <source>
        <strain evidence="1 2">FERA 650</strain>
    </source>
</reference>
<evidence type="ECO:0000313" key="2">
    <source>
        <dbReference type="Proteomes" id="UP000293547"/>
    </source>
</evidence>
<name>A0ACB6FDJ1_9PLEO</name>
<dbReference type="EMBL" id="PDWZ02000009">
    <property type="protein sequence ID" value="KAB2102415.1"/>
    <property type="molecule type" value="Genomic_DNA"/>
</dbReference>
<proteinExistence type="predicted"/>
<accession>A0ACB6FDJ1</accession>
<evidence type="ECO:0000313" key="1">
    <source>
        <dbReference type="EMBL" id="KAB2102415.1"/>
    </source>
</evidence>
<sequence length="31" mass="3400">MQREGAPHKDPSQDAAYPDLGQEMSRVARTG</sequence>
<organism evidence="1 2">
    <name type="scientific">Alternaria gaisen</name>
    <dbReference type="NCBI Taxonomy" id="167740"/>
    <lineage>
        <taxon>Eukaryota</taxon>
        <taxon>Fungi</taxon>
        <taxon>Dikarya</taxon>
        <taxon>Ascomycota</taxon>
        <taxon>Pezizomycotina</taxon>
        <taxon>Dothideomycetes</taxon>
        <taxon>Pleosporomycetidae</taxon>
        <taxon>Pleosporales</taxon>
        <taxon>Pleosporineae</taxon>
        <taxon>Pleosporaceae</taxon>
        <taxon>Alternaria</taxon>
        <taxon>Alternaria sect. Alternaria</taxon>
    </lineage>
</organism>
<protein>
    <submittedName>
        <fullName evidence="1">Uncharacterized protein</fullName>
    </submittedName>
</protein>
<keyword evidence="2" id="KW-1185">Reference proteome</keyword>
<gene>
    <name evidence="1" type="ORF">AG0111_0g8792</name>
</gene>
<comment type="caution">
    <text evidence="1">The sequence shown here is derived from an EMBL/GenBank/DDBJ whole genome shotgun (WGS) entry which is preliminary data.</text>
</comment>